<evidence type="ECO:0000259" key="1">
    <source>
        <dbReference type="Pfam" id="PF06943"/>
    </source>
</evidence>
<dbReference type="OrthoDB" id="5594417at2759"/>
<keyword evidence="3" id="KW-1185">Reference proteome</keyword>
<gene>
    <name evidence="2" type="ORF">TSUD_404420</name>
</gene>
<feature type="domain" description="Zinc finger LSD1-type" evidence="1">
    <location>
        <begin position="7"/>
        <end position="31"/>
    </location>
</feature>
<sequence>MRSHIMCSGCRNLLLYPRGASNVCCALCNTITPVLPPGIFSFAVSVIKVSGFEKLSCSVLRMFSSVLIAHLD</sequence>
<organism evidence="2 3">
    <name type="scientific">Trifolium subterraneum</name>
    <name type="common">Subterranean clover</name>
    <dbReference type="NCBI Taxonomy" id="3900"/>
    <lineage>
        <taxon>Eukaryota</taxon>
        <taxon>Viridiplantae</taxon>
        <taxon>Streptophyta</taxon>
        <taxon>Embryophyta</taxon>
        <taxon>Tracheophyta</taxon>
        <taxon>Spermatophyta</taxon>
        <taxon>Magnoliopsida</taxon>
        <taxon>eudicotyledons</taxon>
        <taxon>Gunneridae</taxon>
        <taxon>Pentapetalae</taxon>
        <taxon>rosids</taxon>
        <taxon>fabids</taxon>
        <taxon>Fabales</taxon>
        <taxon>Fabaceae</taxon>
        <taxon>Papilionoideae</taxon>
        <taxon>50 kb inversion clade</taxon>
        <taxon>NPAAA clade</taxon>
        <taxon>Hologalegina</taxon>
        <taxon>IRL clade</taxon>
        <taxon>Trifolieae</taxon>
        <taxon>Trifolium</taxon>
    </lineage>
</organism>
<evidence type="ECO:0000313" key="2">
    <source>
        <dbReference type="EMBL" id="GAU47871.1"/>
    </source>
</evidence>
<dbReference type="Pfam" id="PF06943">
    <property type="entry name" value="zf-LSD1"/>
    <property type="match status" value="1"/>
</dbReference>
<name>A0A2Z6NUL3_TRISU</name>
<evidence type="ECO:0000313" key="3">
    <source>
        <dbReference type="Proteomes" id="UP000242715"/>
    </source>
</evidence>
<proteinExistence type="predicted"/>
<dbReference type="EMBL" id="DF974355">
    <property type="protein sequence ID" value="GAU47871.1"/>
    <property type="molecule type" value="Genomic_DNA"/>
</dbReference>
<dbReference type="AlphaFoldDB" id="A0A2Z6NUL3"/>
<dbReference type="NCBIfam" id="TIGR01053">
    <property type="entry name" value="LSD1"/>
    <property type="match status" value="1"/>
</dbReference>
<accession>A0A2Z6NUL3</accession>
<protein>
    <recommendedName>
        <fullName evidence="1">Zinc finger LSD1-type domain-containing protein</fullName>
    </recommendedName>
</protein>
<reference evidence="3" key="1">
    <citation type="journal article" date="2017" name="Front. Plant Sci.">
        <title>Climate Clever Clovers: New Paradigm to Reduce the Environmental Footprint of Ruminants by Breeding Low Methanogenic Forages Utilizing Haplotype Variation.</title>
        <authorList>
            <person name="Kaur P."/>
            <person name="Appels R."/>
            <person name="Bayer P.E."/>
            <person name="Keeble-Gagnere G."/>
            <person name="Wang J."/>
            <person name="Hirakawa H."/>
            <person name="Shirasawa K."/>
            <person name="Vercoe P."/>
            <person name="Stefanova K."/>
            <person name="Durmic Z."/>
            <person name="Nichols P."/>
            <person name="Revell C."/>
            <person name="Isobe S.N."/>
            <person name="Edwards D."/>
            <person name="Erskine W."/>
        </authorList>
    </citation>
    <scope>NUCLEOTIDE SEQUENCE [LARGE SCALE GENOMIC DNA]</scope>
    <source>
        <strain evidence="3">cv. Daliak</strain>
    </source>
</reference>
<dbReference type="InterPro" id="IPR005735">
    <property type="entry name" value="Znf_LSD1"/>
</dbReference>
<dbReference type="Proteomes" id="UP000242715">
    <property type="component" value="Unassembled WGS sequence"/>
</dbReference>